<reference evidence="8 9" key="1">
    <citation type="submission" date="2019-04" db="EMBL/GenBank/DDBJ databases">
        <title>Microbes associate with the intestines of laboratory mice.</title>
        <authorList>
            <person name="Navarre W."/>
            <person name="Wong E."/>
            <person name="Huang K."/>
            <person name="Tropini C."/>
            <person name="Ng K."/>
            <person name="Yu B."/>
        </authorList>
    </citation>
    <scope>NUCLEOTIDE SEQUENCE [LARGE SCALE GENOMIC DNA]</scope>
    <source>
        <strain evidence="8 9">NM61_E11</strain>
    </source>
</reference>
<dbReference type="InterPro" id="IPR005877">
    <property type="entry name" value="YSIRK_signal_dom"/>
</dbReference>
<keyword evidence="3" id="KW-0732">Signal</keyword>
<evidence type="ECO:0000256" key="3">
    <source>
        <dbReference type="ARBA" id="ARBA00022729"/>
    </source>
</evidence>
<feature type="compositionally biased region" description="Polar residues" evidence="5">
    <location>
        <begin position="126"/>
        <end position="174"/>
    </location>
</feature>
<feature type="region of interest" description="Disordered" evidence="5">
    <location>
        <begin position="2434"/>
        <end position="2560"/>
    </location>
</feature>
<dbReference type="NCBIfam" id="TIGR01167">
    <property type="entry name" value="LPXTG_anchor"/>
    <property type="match status" value="1"/>
</dbReference>
<feature type="transmembrane region" description="Helical" evidence="6">
    <location>
        <begin position="26"/>
        <end position="43"/>
    </location>
</feature>
<feature type="compositionally biased region" description="Low complexity" evidence="5">
    <location>
        <begin position="2611"/>
        <end position="2628"/>
    </location>
</feature>
<gene>
    <name evidence="8" type="ORF">E5351_09100</name>
</gene>
<dbReference type="Gene3D" id="2.60.40.4300">
    <property type="match status" value="9"/>
</dbReference>
<comment type="caution">
    <text evidence="8">The sequence shown here is derived from an EMBL/GenBank/DDBJ whole genome shotgun (WGS) entry which is preliminary data.</text>
</comment>
<dbReference type="EMBL" id="SRYV01000020">
    <property type="protein sequence ID" value="TGY11237.1"/>
    <property type="molecule type" value="Genomic_DNA"/>
</dbReference>
<organism evidence="8 9">
    <name type="scientific">Lactobacillus intestinalis</name>
    <dbReference type="NCBI Taxonomy" id="151781"/>
    <lineage>
        <taxon>Bacteria</taxon>
        <taxon>Bacillati</taxon>
        <taxon>Bacillota</taxon>
        <taxon>Bacilli</taxon>
        <taxon>Lactobacillales</taxon>
        <taxon>Lactobacillaceae</taxon>
        <taxon>Lactobacillus</taxon>
    </lineage>
</organism>
<keyword evidence="1" id="KW-0134">Cell wall</keyword>
<evidence type="ECO:0000259" key="7">
    <source>
        <dbReference type="PROSITE" id="PS50847"/>
    </source>
</evidence>
<dbReference type="Pfam" id="PF08428">
    <property type="entry name" value="Rib"/>
    <property type="match status" value="1"/>
</dbReference>
<feature type="compositionally biased region" description="Polar residues" evidence="5">
    <location>
        <begin position="86"/>
        <end position="111"/>
    </location>
</feature>
<sequence>MIPRSKNKELIQNIEEKRERYSIRKFSAGAASVLIGISFMGMANSQVVKADTKPASNDENHEATVRSESTDGVTTSDENAKVVVAVNNSGSQNSDKNKAANNAQSENDSAQTTAETKTDEAKTNTQTEQNDSTQTFDVRNAGSQGMSAQAVNDQKTADQTLKQNAEKTATTENQSKTDQKEYDTEPTTNKSVTRTVTLNAPKGGSYTDKNGNKTNTTTQTDTINYTRRAQQDLATKKWTITSNWTADQNHPDGKFAKQEIQTFPGYKPSSSNLNIEEDEGKFYIPETDVEKDADGNLKDSQYSIDFEALQETAKLNFIANDDKKTIVSSQEISGKTGDEVALSLDGANGLTKLDVPTNWKIVPNTPYPTSITIRPNASADIYVEHATTTTSEQVQVTRTITKKIQDKTIGTATQTLSFTRNQVTDPVTGQPTYTDWKSNTIDNNNNPISQYPEIDVSYTGYIPTTDKGSIINKDGKYYLAAANAETDSTGKPINTNVIVSYTADQNVKFTQVVNYMNGTTNVGTYSISGNAGETVNDVTKQIEDHVPTNYEIVPNTKVISTITFGNENPDPVNVQVQPKQTPVDPNKDPQNQIRQVTRKITIQMPGQAAQDMGTQGVTYYRNGTKDDVTGKITYGEWKVATNSETNKPFDQVWAAYNLTQPGYTPTAIDRDSNNTAVALTNENGNVELPQVNVTPDTKSQDILVTYTANSHKYVINYIDDTTKQTVGSQTVEGKTGEKVSYTLQYPNGYKLANVTQTIPGGTISFGSNDPAASTVLVEKESSTHPDNPDQTYTYTINYANNGQTVGSQNVTGKTGQQVQITLNVPNGYKLASGAQYPTSYTFGNQNASTTVQVEKDSTTPVDPNQEVKQVINYVYNGQTVGSQTLTGKIGTTKDIDWKKTGKGVEPKIPEHYTLVAQKLYGQFTFHENAEPIVAQVEPKTTIIDGSKETNNRDFYRDITQTINYNYPNQKTDSVVSHRIFVRNGNLNEVTGEISYTKWVTAGGDFIARPVQNIPGYTVQVTNGDGQVVQLVDGQIPAEAVNENSANTVYNVNYTAQTLSFKINYINQANNQVVQSYTISGKPDQTVTINAPIPENWQVVAGQTVPKEGDYKFGNVAPSDMNVLIEPQTISGNQQGNQDNPDLYRTVNEVVNITGPNGDTQTRTQNLAFYRSKTFDPSTSNWKYGEWQSNMSNKATTFSPVSFTNLDGYTFKVETSDDRTVTPVINGNTASIEDVSGLVNGSPTNITINVAYINKYTGKPDNPESTYTYTINYMSNGQNVGMQNVTGKAGQTVQITLNVPKGYKLANGAQVLTSYTFGTQNASTNVQVVEDNGQTPNPDQTYTYTINYLDNGQNVGTQNVTGKSGQTVQITLNLPDGYQLANGTSYPTTYTFGNQNSSTNVNVTKKSTNPDQTYSMQIQYINAQDNKQVGSFTVSGKSGQTIQLTQEIQGKVPENYEIVPNSKYPTSVTFGNSDQAPALVYVQAEQINVTDDPSLKDQTEKTISRQIVYKFPGQADQTTDQSITFKRLAYKNAVTDQITYGDWSNDGKYTFSPIQIKQQDGYTASASEIPAWTVTAEGQNDTAPVVITFTSTTPDNPDNPDQTYTYTINYVDNGQNVGTQNVTGKSGQTVQITLNVPNGYKVDGQYPTSYTFGKQNASTTVNVVKDTTPDNPGQTISGLDHKDDPSLYREVTQTITVTYPNEQPQSTTNSLIFYRTKTTKDGQTTYSKWTSNSGTADQLVYDFKEQKVTQLPGYTVNVQKDGKGLELVTKDGASYIPSQAALNANGEPENQTITITYASENLSVKINYVANNDHSKVIATQTISGKTGEHVPVNLEVPKNWQVVPNTSVPTSITITPDAKDRTVYIEHKLVTVDGRNDQSNGNLYQKVTRTIVMNYPNQKAGEATSTLEFYRIQTTDEVTGKVTYTDWTSNSVNADKQVINEYPEQNVSLDGYTATSSDVQLITKDGKQYVPATQVARNNENVPISNTIVVNYVGNEQTVEINYVNGNNLIKTQKFSGRTGQTVAVPLELPNGYEIAANVNYPTQITFGANTEKTLTIQVTPIPSGQQKQTINYVDPSGQVVGSQYVVGTIGQTVDVKASLPINWKLADGASVPSQVTIQNTDTPISVKVVSETVTINPSKPVTPGTPINSTGQTYPAGLTANDLNKTVTRTVDIVSPDGKTTTTVQKVEFSRDATLSIATGQITYGDWKAKGNKVFNAISVPVIDGYKASGKVDEVEPSADYGNQTLTITYTKVTGQQTDSDKYTPNVVNNGSVSVDVNGDLKPEDVISNKDSLPKGTTIEWSNPDQVAQDLKKAGTYKDVGVKITYPDKSTTITKVTITVQDKQSSTYTQQIIFVNQKDNKEIKSYTFEGKLTDGHAVLSVDKLKQAIEILFGDITSDAQYKNAKIVESSLPTKDIDITGPTTKPITILVNVEGTSDNRNNSGNNSNTGDNTNPINPDNPNPVNPDNNNSGNNNNNSNNSNTNNGNANNSNNNQSSNNTNNSTNENKPNNGNNSSNIDDNSGDNGDDYDDNDSDDSNEITPKRHKSHTSSNSHAATGNTGMTVAHANNARWLASHGYVVAVGPHGEVLNYYKASNGKGRIVTIAPHGENELANSSSSSVRSAGLAGVKNANETNGNSRKGKLPQTGEKDESALIGLGLIAGAGLLGLAGDRKRKRD</sequence>
<dbReference type="InterPro" id="IPR041558">
    <property type="entry name" value="MucBP_2"/>
</dbReference>
<dbReference type="InterPro" id="IPR041495">
    <property type="entry name" value="Mub_B2"/>
</dbReference>
<dbReference type="Pfam" id="PF04650">
    <property type="entry name" value="YSIRK_signal"/>
    <property type="match status" value="1"/>
</dbReference>
<dbReference type="PROSITE" id="PS50847">
    <property type="entry name" value="GRAM_POS_ANCHORING"/>
    <property type="match status" value="1"/>
</dbReference>
<proteinExistence type="predicted"/>
<feature type="region of interest" description="Disordered" evidence="5">
    <location>
        <begin position="2611"/>
        <end position="2648"/>
    </location>
</feature>
<evidence type="ECO:0000256" key="2">
    <source>
        <dbReference type="ARBA" id="ARBA00022525"/>
    </source>
</evidence>
<evidence type="ECO:0000313" key="8">
    <source>
        <dbReference type="EMBL" id="TGY11237.1"/>
    </source>
</evidence>
<keyword evidence="6" id="KW-1133">Transmembrane helix</keyword>
<evidence type="ECO:0000256" key="1">
    <source>
        <dbReference type="ARBA" id="ARBA00022512"/>
    </source>
</evidence>
<feature type="compositionally biased region" description="Acidic residues" evidence="5">
    <location>
        <begin position="2521"/>
        <end position="2538"/>
    </location>
</feature>
<dbReference type="Proteomes" id="UP000309117">
    <property type="component" value="Unassembled WGS sequence"/>
</dbReference>
<keyword evidence="6" id="KW-0812">Transmembrane</keyword>
<dbReference type="RefSeq" id="WP_135960714.1">
    <property type="nucleotide sequence ID" value="NZ_CAQPHE010000006.1"/>
</dbReference>
<dbReference type="InterPro" id="IPR019931">
    <property type="entry name" value="LPXTG_anchor"/>
</dbReference>
<dbReference type="Pfam" id="PF17965">
    <property type="entry name" value="MucBP_2"/>
    <property type="match status" value="2"/>
</dbReference>
<accession>A0A4S2BA79</accession>
<name>A0A4S2BA79_9LACO</name>
<dbReference type="NCBIfam" id="TIGR02331">
    <property type="entry name" value="rib_alpha"/>
    <property type="match status" value="1"/>
</dbReference>
<keyword evidence="2" id="KW-0964">Secreted</keyword>
<feature type="compositionally biased region" description="Polar residues" evidence="5">
    <location>
        <begin position="185"/>
        <end position="198"/>
    </location>
</feature>
<feature type="compositionally biased region" description="Low complexity" evidence="5">
    <location>
        <begin position="2435"/>
        <end position="2457"/>
    </location>
</feature>
<dbReference type="InterPro" id="IPR012706">
    <property type="entry name" value="Rib_alpha_Esp_rpt"/>
</dbReference>
<keyword evidence="4" id="KW-0572">Peptidoglycan-anchor</keyword>
<evidence type="ECO:0000256" key="4">
    <source>
        <dbReference type="ARBA" id="ARBA00023088"/>
    </source>
</evidence>
<dbReference type="Gene3D" id="3.10.20.320">
    <property type="entry name" value="Putative peptidoglycan bound protein (lpxtg motif)"/>
    <property type="match status" value="5"/>
</dbReference>
<dbReference type="InterPro" id="IPR059115">
    <property type="entry name" value="Rib"/>
</dbReference>
<feature type="compositionally biased region" description="Low complexity" evidence="5">
    <location>
        <begin position="2465"/>
        <end position="2520"/>
    </location>
</feature>
<feature type="compositionally biased region" description="Polar residues" evidence="5">
    <location>
        <begin position="2549"/>
        <end position="2560"/>
    </location>
</feature>
<dbReference type="NCBIfam" id="TIGR01168">
    <property type="entry name" value="YSIRK_signal"/>
    <property type="match status" value="1"/>
</dbReference>
<dbReference type="Pfam" id="PF17966">
    <property type="entry name" value="Muc_B2"/>
    <property type="match status" value="6"/>
</dbReference>
<feature type="compositionally biased region" description="Low complexity" evidence="5">
    <location>
        <begin position="206"/>
        <end position="218"/>
    </location>
</feature>
<evidence type="ECO:0000256" key="6">
    <source>
        <dbReference type="SAM" id="Phobius"/>
    </source>
</evidence>
<evidence type="ECO:0000256" key="5">
    <source>
        <dbReference type="SAM" id="MobiDB-lite"/>
    </source>
</evidence>
<feature type="region of interest" description="Disordered" evidence="5">
    <location>
        <begin position="50"/>
        <end position="218"/>
    </location>
</feature>
<dbReference type="Pfam" id="PF00746">
    <property type="entry name" value="Gram_pos_anchor"/>
    <property type="match status" value="1"/>
</dbReference>
<evidence type="ECO:0000313" key="9">
    <source>
        <dbReference type="Proteomes" id="UP000309117"/>
    </source>
</evidence>
<protein>
    <submittedName>
        <fullName evidence="8">YSIRK-type signal peptide-containing protein</fullName>
    </submittedName>
</protein>
<feature type="compositionally biased region" description="Basic and acidic residues" evidence="5">
    <location>
        <begin position="50"/>
        <end position="69"/>
    </location>
</feature>
<feature type="domain" description="Gram-positive cocci surface proteins LPxTG" evidence="7">
    <location>
        <begin position="2643"/>
        <end position="2677"/>
    </location>
</feature>
<keyword evidence="6" id="KW-0472">Membrane</keyword>
<feature type="transmembrane region" description="Helical" evidence="6">
    <location>
        <begin position="2652"/>
        <end position="2670"/>
    </location>
</feature>